<dbReference type="Pfam" id="PF00534">
    <property type="entry name" value="Glycos_transf_1"/>
    <property type="match status" value="1"/>
</dbReference>
<dbReference type="Gene3D" id="3.40.50.2000">
    <property type="entry name" value="Glycogen Phosphorylase B"/>
    <property type="match status" value="1"/>
</dbReference>
<evidence type="ECO:0000259" key="2">
    <source>
        <dbReference type="Pfam" id="PF00534"/>
    </source>
</evidence>
<dbReference type="InterPro" id="IPR001296">
    <property type="entry name" value="Glyco_trans_1"/>
</dbReference>
<name>A0ABV4H8K4_9SPHI</name>
<keyword evidence="4" id="KW-1185">Reference proteome</keyword>
<accession>A0ABV4H8K4</accession>
<dbReference type="EC" id="2.4.-.-" evidence="3"/>
<organism evidence="3 4">
    <name type="scientific">Sphingobacterium thalpophilum</name>
    <dbReference type="NCBI Taxonomy" id="259"/>
    <lineage>
        <taxon>Bacteria</taxon>
        <taxon>Pseudomonadati</taxon>
        <taxon>Bacteroidota</taxon>
        <taxon>Sphingobacteriia</taxon>
        <taxon>Sphingobacteriales</taxon>
        <taxon>Sphingobacteriaceae</taxon>
        <taxon>Sphingobacterium</taxon>
    </lineage>
</organism>
<protein>
    <submittedName>
        <fullName evidence="3">Glycosyltransferase</fullName>
        <ecNumber evidence="3">2.4.-.-</ecNumber>
    </submittedName>
</protein>
<proteinExistence type="predicted"/>
<sequence>MENKAKLVVSAINFFEGGPLSVLKDCLRFLNKSNHAVRFQIFALVHRKDLFDHQEFGNIIFVEFPKSRESYFYRLYYEYFYFKNFSRKNNVIFWLSLHDITPRLNGIQQAVYCHNPSPFREVKVRNFMKNPTEFLFNLFYKYLYRINIKSNKYIIVQQQWIRDRFSSMFSLDKNRIVVATPDINEKGDIDLVRHSKIQCDKKTFIYPTLSRTFKNIEVIGEAVKYINGIGDFDFKIYITIDGSENRYAESIVEKYKQYKQLAFIGKIDRMMVYDYYSQVSALLFPSTLETWGMPITEFKRFKKPIIVSDLPYAKETVNDYDKAIFFDPMDFKSLAHILIKIIEGRGISYYPTKKLMYEEPHAENWKSLFDLLLN</sequence>
<gene>
    <name evidence="3" type="ORF">ABTW24_04375</name>
</gene>
<evidence type="ECO:0000256" key="1">
    <source>
        <dbReference type="ARBA" id="ARBA00022679"/>
    </source>
</evidence>
<dbReference type="PANTHER" id="PTHR46401:SF2">
    <property type="entry name" value="GLYCOSYLTRANSFERASE WBBK-RELATED"/>
    <property type="match status" value="1"/>
</dbReference>
<dbReference type="SUPFAM" id="SSF53756">
    <property type="entry name" value="UDP-Glycosyltransferase/glycogen phosphorylase"/>
    <property type="match status" value="1"/>
</dbReference>
<dbReference type="EMBL" id="JBEOQB010000001">
    <property type="protein sequence ID" value="MEZ0450825.1"/>
    <property type="molecule type" value="Genomic_DNA"/>
</dbReference>
<evidence type="ECO:0000313" key="3">
    <source>
        <dbReference type="EMBL" id="MEZ0450825.1"/>
    </source>
</evidence>
<dbReference type="Proteomes" id="UP001566204">
    <property type="component" value="Unassembled WGS sequence"/>
</dbReference>
<feature type="domain" description="Glycosyl transferase family 1" evidence="2">
    <location>
        <begin position="200"/>
        <end position="345"/>
    </location>
</feature>
<dbReference type="RefSeq" id="WP_370481261.1">
    <property type="nucleotide sequence ID" value="NZ_JBEOQA010000001.1"/>
</dbReference>
<comment type="caution">
    <text evidence="3">The sequence shown here is derived from an EMBL/GenBank/DDBJ whole genome shotgun (WGS) entry which is preliminary data.</text>
</comment>
<keyword evidence="1 3" id="KW-0808">Transferase</keyword>
<dbReference type="GO" id="GO:0016757">
    <property type="term" value="F:glycosyltransferase activity"/>
    <property type="evidence" value="ECO:0007669"/>
    <property type="project" value="UniProtKB-KW"/>
</dbReference>
<dbReference type="PANTHER" id="PTHR46401">
    <property type="entry name" value="GLYCOSYLTRANSFERASE WBBK-RELATED"/>
    <property type="match status" value="1"/>
</dbReference>
<reference evidence="3 4" key="1">
    <citation type="submission" date="2024-06" db="EMBL/GenBank/DDBJ databases">
        <title>Soil Sphingobacterium thalpophilum.</title>
        <authorList>
            <person name="Yang J."/>
            <person name="Li J."/>
        </authorList>
    </citation>
    <scope>NUCLEOTIDE SEQUENCE [LARGE SCALE GENOMIC DNA]</scope>
    <source>
        <strain evidence="3 4">22g91tb</strain>
    </source>
</reference>
<evidence type="ECO:0000313" key="4">
    <source>
        <dbReference type="Proteomes" id="UP001566204"/>
    </source>
</evidence>
<keyword evidence="3" id="KW-0328">Glycosyltransferase</keyword>